<dbReference type="RefSeq" id="WP_005877508.1">
    <property type="nucleotide sequence ID" value="NZ_CABMNL010000001.1"/>
</dbReference>
<evidence type="ECO:0000259" key="2">
    <source>
        <dbReference type="Pfam" id="PF01863"/>
    </source>
</evidence>
<keyword evidence="4" id="KW-1185">Reference proteome</keyword>
<protein>
    <recommendedName>
        <fullName evidence="2">YgjP-like metallopeptidase domain-containing protein</fullName>
    </recommendedName>
</protein>
<dbReference type="PANTHER" id="PTHR30399">
    <property type="entry name" value="UNCHARACTERIZED PROTEIN YGJP"/>
    <property type="match status" value="1"/>
</dbReference>
<evidence type="ECO:0000313" key="4">
    <source>
        <dbReference type="Proteomes" id="UP000003973"/>
    </source>
</evidence>
<feature type="domain" description="YgjP-like metallopeptidase" evidence="2">
    <location>
        <begin position="75"/>
        <end position="282"/>
    </location>
</feature>
<proteinExistence type="predicted"/>
<sequence>MAAKRSPLPAQPDLFDFVSGALFRKKPAPPGRPPEKNVRPSKQKKHERRDEGVLRTINLNGQTVSYLLRRSGRRTIGFLIDESGLKITAPRRSALYAIENALYEKRKWILDKLDFYRRQQTAKPATPDWENGTVFPYLGKKRVLRLENSGVPHPVFRLDKDRLDVHIAFPSHQDALAGQVKNWLKSQATRIFEERLHWYAGKMNVRFDAFGLSNARTRWGSCSAKRHIRLNWRLIHCDLFLIDYVVIHELAHLLEMNHSPRFWAIVKTWCPDYGKARKQLQNLSPLLFSLFPETD</sequence>
<dbReference type="Pfam" id="PF01863">
    <property type="entry name" value="YgjP-like"/>
    <property type="match status" value="1"/>
</dbReference>
<dbReference type="PANTHER" id="PTHR30399:SF1">
    <property type="entry name" value="UTP PYROPHOSPHATASE"/>
    <property type="match status" value="1"/>
</dbReference>
<dbReference type="CDD" id="cd07344">
    <property type="entry name" value="M48_yhfN_like"/>
    <property type="match status" value="1"/>
</dbReference>
<gene>
    <name evidence="3" type="ORF">OFAG_01225</name>
</gene>
<dbReference type="Proteomes" id="UP000003973">
    <property type="component" value="Unassembled WGS sequence"/>
</dbReference>
<name>C3X4D6_9BURK</name>
<dbReference type="InterPro" id="IPR002725">
    <property type="entry name" value="YgjP-like_metallopeptidase"/>
</dbReference>
<dbReference type="Gene3D" id="3.30.2010.10">
    <property type="entry name" value="Metalloproteases ('zincins'), catalytic domain"/>
    <property type="match status" value="1"/>
</dbReference>
<evidence type="ECO:0000313" key="3">
    <source>
        <dbReference type="EMBL" id="EEO28072.1"/>
    </source>
</evidence>
<dbReference type="EMBL" id="ACDP02000007">
    <property type="protein sequence ID" value="EEO28072.1"/>
    <property type="molecule type" value="Genomic_DNA"/>
</dbReference>
<comment type="caution">
    <text evidence="3">The sequence shown here is derived from an EMBL/GenBank/DDBJ whole genome shotgun (WGS) entry which is preliminary data.</text>
</comment>
<accession>C3X4D6</accession>
<feature type="region of interest" description="Disordered" evidence="1">
    <location>
        <begin position="24"/>
        <end position="51"/>
    </location>
</feature>
<dbReference type="InterPro" id="IPR053136">
    <property type="entry name" value="UTP_pyrophosphatase-like"/>
</dbReference>
<reference evidence="3" key="1">
    <citation type="submission" date="2011-10" db="EMBL/GenBank/DDBJ databases">
        <title>The Genome Sequence of Oxalobacter formigenes HOxBLS.</title>
        <authorList>
            <consortium name="The Broad Institute Genome Sequencing Platform"/>
            <person name="Earl A."/>
            <person name="Ward D."/>
            <person name="Feldgarden M."/>
            <person name="Gevers D."/>
            <person name="Allison M.J."/>
            <person name="Humphrey S."/>
            <person name="Young S.K."/>
            <person name="Zeng Q."/>
            <person name="Gargeya S."/>
            <person name="Fitzgerald M."/>
            <person name="Haas B."/>
            <person name="Abouelleil A."/>
            <person name="Alvarado L."/>
            <person name="Arachchi H.M."/>
            <person name="Berlin A."/>
            <person name="Brown A."/>
            <person name="Chapman S.B."/>
            <person name="Chen Z."/>
            <person name="Dunbar C."/>
            <person name="Freedman E."/>
            <person name="Gearin G."/>
            <person name="Goldberg J."/>
            <person name="Griggs A."/>
            <person name="Gujja S."/>
            <person name="Heiman D."/>
            <person name="Howarth C."/>
            <person name="Larson L."/>
            <person name="Lui A."/>
            <person name="MacDonald P.J.P."/>
            <person name="Montmayeur A."/>
            <person name="Murphy C."/>
            <person name="Neiman D."/>
            <person name="Pearson M."/>
            <person name="Priest M."/>
            <person name="Roberts A."/>
            <person name="Saif S."/>
            <person name="Shea T."/>
            <person name="Shenoy N."/>
            <person name="Sisk P."/>
            <person name="Stolte C."/>
            <person name="Sykes S."/>
            <person name="Wortman J."/>
            <person name="Nusbaum C."/>
            <person name="Birren B."/>
        </authorList>
    </citation>
    <scope>NUCLEOTIDE SEQUENCE [LARGE SCALE GENOMIC DNA]</scope>
    <source>
        <strain evidence="3">HOxBLS</strain>
    </source>
</reference>
<dbReference type="eggNOG" id="COG1451">
    <property type="taxonomic scope" value="Bacteria"/>
</dbReference>
<dbReference type="HOGENOM" id="CLU_065947_2_0_4"/>
<organism evidence="3 4">
    <name type="scientific">Oxalobacter paraformigenes</name>
    <dbReference type="NCBI Taxonomy" id="556268"/>
    <lineage>
        <taxon>Bacteria</taxon>
        <taxon>Pseudomonadati</taxon>
        <taxon>Pseudomonadota</taxon>
        <taxon>Betaproteobacteria</taxon>
        <taxon>Burkholderiales</taxon>
        <taxon>Oxalobacteraceae</taxon>
        <taxon>Oxalobacter</taxon>
    </lineage>
</organism>
<dbReference type="AlphaFoldDB" id="C3X4D6"/>
<evidence type="ECO:0000256" key="1">
    <source>
        <dbReference type="SAM" id="MobiDB-lite"/>
    </source>
</evidence>